<name>A0A644XYE5_9ZZZZ</name>
<accession>A0A644XYE5</accession>
<comment type="caution">
    <text evidence="1">The sequence shown here is derived from an EMBL/GenBank/DDBJ whole genome shotgun (WGS) entry which is preliminary data.</text>
</comment>
<organism evidence="1">
    <name type="scientific">bioreactor metagenome</name>
    <dbReference type="NCBI Taxonomy" id="1076179"/>
    <lineage>
        <taxon>unclassified sequences</taxon>
        <taxon>metagenomes</taxon>
        <taxon>ecological metagenomes</taxon>
    </lineage>
</organism>
<reference evidence="1" key="1">
    <citation type="submission" date="2019-08" db="EMBL/GenBank/DDBJ databases">
        <authorList>
            <person name="Kucharzyk K."/>
            <person name="Murdoch R.W."/>
            <person name="Higgins S."/>
            <person name="Loffler F."/>
        </authorList>
    </citation>
    <scope>NUCLEOTIDE SEQUENCE</scope>
</reference>
<protein>
    <submittedName>
        <fullName evidence="1">Uncharacterized protein</fullName>
    </submittedName>
</protein>
<evidence type="ECO:0000313" key="1">
    <source>
        <dbReference type="EMBL" id="MPM20671.1"/>
    </source>
</evidence>
<sequence>MSYITPKTNFKTSDYYNYTDLNRVASNIQFMADLLRDSGYELELHPFDPDFAMNSLPYLQVINNLEENLDRLRLAIPLVPRDYLETRRWYHTDDPRHDRNPMYLDANRWEENIELLRKILVSLREDWLSCGTFFSGEDYEEQYFCGGDAL</sequence>
<proteinExistence type="predicted"/>
<dbReference type="AlphaFoldDB" id="A0A644XYE5"/>
<dbReference type="EMBL" id="VSSQ01003433">
    <property type="protein sequence ID" value="MPM20671.1"/>
    <property type="molecule type" value="Genomic_DNA"/>
</dbReference>
<gene>
    <name evidence="1" type="ORF">SDC9_67107</name>
</gene>